<gene>
    <name evidence="2" type="ORF">GKQ51_07700</name>
</gene>
<proteinExistence type="predicted"/>
<accession>A0AAP9YGB2</accession>
<evidence type="ECO:0000313" key="2">
    <source>
        <dbReference type="EMBL" id="QQE90173.1"/>
    </source>
</evidence>
<dbReference type="AlphaFoldDB" id="A0AAP9YGB2"/>
<protein>
    <submittedName>
        <fullName evidence="2">Transposase</fullName>
    </submittedName>
</protein>
<dbReference type="Pfam" id="PF13340">
    <property type="entry name" value="DUF4096"/>
    <property type="match status" value="1"/>
</dbReference>
<sequence length="86" mass="10119">MTDRSRLSDTDWSHIQGLLSTTKGIRLTSTLGCRRFVDAVLWILRSGAQWRMLPRCFGSWNSVFKRFARWCRLGVWDRLLSVLLIF</sequence>
<evidence type="ECO:0000313" key="3">
    <source>
        <dbReference type="Proteomes" id="UP000596192"/>
    </source>
</evidence>
<evidence type="ECO:0000259" key="1">
    <source>
        <dbReference type="Pfam" id="PF13340"/>
    </source>
</evidence>
<name>A0AAP9YGB2_9GAMM</name>
<dbReference type="InterPro" id="IPR052909">
    <property type="entry name" value="Transposase_6_like"/>
</dbReference>
<dbReference type="PANTHER" id="PTHR46637:SF1">
    <property type="entry name" value="BLL5188 PROTEIN"/>
    <property type="match status" value="1"/>
</dbReference>
<dbReference type="PANTHER" id="PTHR46637">
    <property type="entry name" value="TIS1421-TRANSPOSASE PROTEIN A"/>
    <property type="match status" value="1"/>
</dbReference>
<dbReference type="EMBL" id="CP066310">
    <property type="protein sequence ID" value="QQE90173.1"/>
    <property type="molecule type" value="Genomic_DNA"/>
</dbReference>
<dbReference type="Proteomes" id="UP000596192">
    <property type="component" value="Chromosome"/>
</dbReference>
<reference evidence="2 3" key="1">
    <citation type="submission" date="2020-12" db="EMBL/GenBank/DDBJ databases">
        <title>Genomic Analysis and Response surface optimization of nitrogen-fixing conditions for A. chroococcum strain HR1, Isolation from rhizosphere soil.</title>
        <authorList>
            <person name="Li J."/>
            <person name="Yang H."/>
            <person name="Liu H."/>
            <person name="Wang C."/>
            <person name="Tian Y."/>
            <person name="Lu X.Y."/>
        </authorList>
    </citation>
    <scope>NUCLEOTIDE SEQUENCE [LARGE SCALE GENOMIC DNA]</scope>
    <source>
        <strain evidence="2 3">HR1</strain>
    </source>
</reference>
<organism evidence="2 3">
    <name type="scientific">Azotobacter chroococcum</name>
    <dbReference type="NCBI Taxonomy" id="353"/>
    <lineage>
        <taxon>Bacteria</taxon>
        <taxon>Pseudomonadati</taxon>
        <taxon>Pseudomonadota</taxon>
        <taxon>Gammaproteobacteria</taxon>
        <taxon>Pseudomonadales</taxon>
        <taxon>Pseudomonadaceae</taxon>
        <taxon>Azotobacter</taxon>
    </lineage>
</organism>
<feature type="domain" description="Insertion element IS402-like" evidence="1">
    <location>
        <begin position="7"/>
        <end position="79"/>
    </location>
</feature>
<dbReference type="InterPro" id="IPR025161">
    <property type="entry name" value="IS402-like_dom"/>
</dbReference>
<dbReference type="RefSeq" id="WP_198867596.1">
    <property type="nucleotide sequence ID" value="NZ_CP066310.1"/>
</dbReference>